<evidence type="ECO:0000313" key="1">
    <source>
        <dbReference type="EMBL" id="KAJ9070968.1"/>
    </source>
</evidence>
<comment type="caution">
    <text evidence="1">The sequence shown here is derived from an EMBL/GenBank/DDBJ whole genome shotgun (WGS) entry which is preliminary data.</text>
</comment>
<proteinExistence type="predicted"/>
<organism evidence="1 2">
    <name type="scientific">Entomophthora muscae</name>
    <dbReference type="NCBI Taxonomy" id="34485"/>
    <lineage>
        <taxon>Eukaryota</taxon>
        <taxon>Fungi</taxon>
        <taxon>Fungi incertae sedis</taxon>
        <taxon>Zoopagomycota</taxon>
        <taxon>Entomophthoromycotina</taxon>
        <taxon>Entomophthoromycetes</taxon>
        <taxon>Entomophthorales</taxon>
        <taxon>Entomophthoraceae</taxon>
        <taxon>Entomophthora</taxon>
    </lineage>
</organism>
<reference evidence="1" key="1">
    <citation type="submission" date="2022-04" db="EMBL/GenBank/DDBJ databases">
        <title>Genome of the entomopathogenic fungus Entomophthora muscae.</title>
        <authorList>
            <person name="Elya C."/>
            <person name="Lovett B.R."/>
            <person name="Lee E."/>
            <person name="Macias A.M."/>
            <person name="Hajek A.E."/>
            <person name="De Bivort B.L."/>
            <person name="Kasson M.T."/>
            <person name="De Fine Licht H.H."/>
            <person name="Stajich J.E."/>
        </authorList>
    </citation>
    <scope>NUCLEOTIDE SEQUENCE</scope>
    <source>
        <strain evidence="1">Berkeley</strain>
    </source>
</reference>
<protein>
    <submittedName>
        <fullName evidence="1">Uncharacterized protein</fullName>
    </submittedName>
</protein>
<evidence type="ECO:0000313" key="2">
    <source>
        <dbReference type="Proteomes" id="UP001165960"/>
    </source>
</evidence>
<gene>
    <name evidence="1" type="ORF">DSO57_1002184</name>
</gene>
<dbReference type="Proteomes" id="UP001165960">
    <property type="component" value="Unassembled WGS sequence"/>
</dbReference>
<accession>A0ACC2T8S5</accession>
<dbReference type="EMBL" id="QTSX02003555">
    <property type="protein sequence ID" value="KAJ9070968.1"/>
    <property type="molecule type" value="Genomic_DNA"/>
</dbReference>
<sequence>MQTIQFIAAFCLLLVQGLWLNNGRASEAIQGSNNSALIRRSAYGQRNCQNSECGVKGEQEIKSTRPVYPGKRSAYRRKQERPKKSNPPAAAEGNQERENPPPSGANTKKPHKCDPEKRKHIKSPSSTSDDKDNDTINDDEASDFSDDE</sequence>
<name>A0ACC2T8S5_9FUNG</name>
<keyword evidence="2" id="KW-1185">Reference proteome</keyword>